<evidence type="ECO:0000313" key="2">
    <source>
        <dbReference type="EMBL" id="OTF69246.1"/>
    </source>
</evidence>
<feature type="non-terminal residue" evidence="2">
    <location>
        <position position="229"/>
    </location>
</feature>
<gene>
    <name evidence="2" type="ORF">BLA29_010594</name>
</gene>
<feature type="transmembrane region" description="Helical" evidence="1">
    <location>
        <begin position="50"/>
        <end position="73"/>
    </location>
</feature>
<proteinExistence type="predicted"/>
<dbReference type="AlphaFoldDB" id="A0A1Y3AP34"/>
<keyword evidence="1" id="KW-0472">Membrane</keyword>
<reference evidence="2 3" key="1">
    <citation type="submission" date="2017-03" db="EMBL/GenBank/DDBJ databases">
        <title>Genome Survey of Euroglyphus maynei.</title>
        <authorList>
            <person name="Arlian L.G."/>
            <person name="Morgan M.S."/>
            <person name="Rider S.D."/>
        </authorList>
    </citation>
    <scope>NUCLEOTIDE SEQUENCE [LARGE SCALE GENOMIC DNA]</scope>
    <source>
        <strain evidence="2">Arlian Lab</strain>
        <tissue evidence="2">Whole body</tissue>
    </source>
</reference>
<dbReference type="Proteomes" id="UP000194236">
    <property type="component" value="Unassembled WGS sequence"/>
</dbReference>
<keyword evidence="1" id="KW-0812">Transmembrane</keyword>
<protein>
    <submittedName>
        <fullName evidence="2">Uncharacterized protein</fullName>
    </submittedName>
</protein>
<keyword evidence="3" id="KW-1185">Reference proteome</keyword>
<keyword evidence="1" id="KW-1133">Transmembrane helix</keyword>
<name>A0A1Y3AP34_EURMA</name>
<sequence length="229" mass="26185">MKNVKWENVFKAVKMITIVHRIISALNGVVYDELKIVATMIMNAVKNLRAVLILVVSMIVKILVKILYVAVILNVKLSIILQSVIVYPDFSAILMMNDLVVDLSNVRHIKNVNQIKPVRIINVLIHVNRTVLCVVKMPIVVRKNIRPFVDVSMDLKAIRLLAVNESIIVVNKFVIQRPSVSINFPVMNVFVRLTKVLVHRLKNRDVVDQMNARMEIQIAHRMLFVSLIL</sequence>
<comment type="caution">
    <text evidence="2">The sequence shown here is derived from an EMBL/GenBank/DDBJ whole genome shotgun (WGS) entry which is preliminary data.</text>
</comment>
<accession>A0A1Y3AP34</accession>
<evidence type="ECO:0000256" key="1">
    <source>
        <dbReference type="SAM" id="Phobius"/>
    </source>
</evidence>
<organism evidence="2 3">
    <name type="scientific">Euroglyphus maynei</name>
    <name type="common">Mayne's house dust mite</name>
    <dbReference type="NCBI Taxonomy" id="6958"/>
    <lineage>
        <taxon>Eukaryota</taxon>
        <taxon>Metazoa</taxon>
        <taxon>Ecdysozoa</taxon>
        <taxon>Arthropoda</taxon>
        <taxon>Chelicerata</taxon>
        <taxon>Arachnida</taxon>
        <taxon>Acari</taxon>
        <taxon>Acariformes</taxon>
        <taxon>Sarcoptiformes</taxon>
        <taxon>Astigmata</taxon>
        <taxon>Psoroptidia</taxon>
        <taxon>Analgoidea</taxon>
        <taxon>Pyroglyphidae</taxon>
        <taxon>Pyroglyphinae</taxon>
        <taxon>Euroglyphus</taxon>
    </lineage>
</organism>
<dbReference type="EMBL" id="MUJZ01071521">
    <property type="protein sequence ID" value="OTF69246.1"/>
    <property type="molecule type" value="Genomic_DNA"/>
</dbReference>
<evidence type="ECO:0000313" key="3">
    <source>
        <dbReference type="Proteomes" id="UP000194236"/>
    </source>
</evidence>